<feature type="domain" description="C2H2-type" evidence="13">
    <location>
        <begin position="431"/>
        <end position="458"/>
    </location>
</feature>
<dbReference type="PROSITE" id="PS00028">
    <property type="entry name" value="ZINC_FINGER_C2H2_1"/>
    <property type="match status" value="9"/>
</dbReference>
<dbReference type="SUPFAM" id="SSF57667">
    <property type="entry name" value="beta-beta-alpha zinc fingers"/>
    <property type="match status" value="5"/>
</dbReference>
<keyword evidence="9" id="KW-0804">Transcription</keyword>
<dbReference type="InterPro" id="IPR001909">
    <property type="entry name" value="KRAB"/>
</dbReference>
<feature type="domain" description="C2H2-type" evidence="13">
    <location>
        <begin position="403"/>
        <end position="430"/>
    </location>
</feature>
<accession>A0A151MM49</accession>
<dbReference type="InterPro" id="IPR003655">
    <property type="entry name" value="aKRAB"/>
</dbReference>
<dbReference type="InterPro" id="IPR013087">
    <property type="entry name" value="Znf_C2H2_type"/>
</dbReference>
<protein>
    <submittedName>
        <fullName evidence="16">Zinc finger protein 324A</fullName>
    </submittedName>
</protein>
<evidence type="ECO:0000256" key="4">
    <source>
        <dbReference type="ARBA" id="ARBA00022737"/>
    </source>
</evidence>
<dbReference type="InterPro" id="IPR036051">
    <property type="entry name" value="KRAB_dom_sf"/>
</dbReference>
<dbReference type="SMART" id="SM00349">
    <property type="entry name" value="KRAB"/>
    <property type="match status" value="1"/>
</dbReference>
<evidence type="ECO:0000256" key="6">
    <source>
        <dbReference type="ARBA" id="ARBA00022833"/>
    </source>
</evidence>
<evidence type="ECO:0000256" key="9">
    <source>
        <dbReference type="ARBA" id="ARBA00023163"/>
    </source>
</evidence>
<feature type="domain" description="KRAB" evidence="14">
    <location>
        <begin position="7"/>
        <end position="78"/>
    </location>
</feature>
<proteinExistence type="inferred from homology"/>
<keyword evidence="6" id="KW-0862">Zinc</keyword>
<dbReference type="SMART" id="SM00355">
    <property type="entry name" value="ZnF_C2H2"/>
    <property type="match status" value="9"/>
</dbReference>
<organism evidence="16 17">
    <name type="scientific">Alligator mississippiensis</name>
    <name type="common">American alligator</name>
    <dbReference type="NCBI Taxonomy" id="8496"/>
    <lineage>
        <taxon>Eukaryota</taxon>
        <taxon>Metazoa</taxon>
        <taxon>Chordata</taxon>
        <taxon>Craniata</taxon>
        <taxon>Vertebrata</taxon>
        <taxon>Euteleostomi</taxon>
        <taxon>Archelosauria</taxon>
        <taxon>Archosauria</taxon>
        <taxon>Crocodylia</taxon>
        <taxon>Alligatoridae</taxon>
        <taxon>Alligatorinae</taxon>
        <taxon>Alligator</taxon>
    </lineage>
</organism>
<dbReference type="FunFam" id="3.30.160.60:FF:002196">
    <property type="entry name" value="zinc finger protein 850-like isoform X3"/>
    <property type="match status" value="1"/>
</dbReference>
<dbReference type="FunFam" id="3.30.160.60:FF:000516">
    <property type="entry name" value="zinc finger protein 771"/>
    <property type="match status" value="1"/>
</dbReference>
<dbReference type="PANTHER" id="PTHR24394">
    <property type="entry name" value="ZINC FINGER PROTEIN"/>
    <property type="match status" value="1"/>
</dbReference>
<evidence type="ECO:0000259" key="13">
    <source>
        <dbReference type="PROSITE" id="PS50157"/>
    </source>
</evidence>
<evidence type="ECO:0000256" key="10">
    <source>
        <dbReference type="ARBA" id="ARBA00023242"/>
    </source>
</evidence>
<feature type="region of interest" description="Disordered" evidence="12">
    <location>
        <begin position="86"/>
        <end position="147"/>
    </location>
</feature>
<dbReference type="CDD" id="cd07765">
    <property type="entry name" value="KRAB_A-box"/>
    <property type="match status" value="1"/>
</dbReference>
<evidence type="ECO:0000256" key="5">
    <source>
        <dbReference type="ARBA" id="ARBA00022771"/>
    </source>
</evidence>
<feature type="domain" description="C2H2-type" evidence="13">
    <location>
        <begin position="375"/>
        <end position="402"/>
    </location>
</feature>
<dbReference type="PROSITE" id="PS50806">
    <property type="entry name" value="KRAB_RELATED"/>
    <property type="match status" value="1"/>
</dbReference>
<evidence type="ECO:0000256" key="1">
    <source>
        <dbReference type="ARBA" id="ARBA00004123"/>
    </source>
</evidence>
<evidence type="ECO:0000256" key="3">
    <source>
        <dbReference type="ARBA" id="ARBA00022723"/>
    </source>
</evidence>
<dbReference type="Gene3D" id="6.10.140.140">
    <property type="match status" value="1"/>
</dbReference>
<dbReference type="Proteomes" id="UP000050525">
    <property type="component" value="Unassembled WGS sequence"/>
</dbReference>
<evidence type="ECO:0000259" key="15">
    <source>
        <dbReference type="PROSITE" id="PS50806"/>
    </source>
</evidence>
<keyword evidence="4" id="KW-0677">Repeat</keyword>
<evidence type="ECO:0000256" key="12">
    <source>
        <dbReference type="SAM" id="MobiDB-lite"/>
    </source>
</evidence>
<dbReference type="Pfam" id="PF00096">
    <property type="entry name" value="zf-C2H2"/>
    <property type="match status" value="9"/>
</dbReference>
<feature type="domain" description="C2H2-type" evidence="13">
    <location>
        <begin position="347"/>
        <end position="374"/>
    </location>
</feature>
<keyword evidence="17" id="KW-1185">Reference proteome</keyword>
<dbReference type="GO" id="GO:0000981">
    <property type="term" value="F:DNA-binding transcription factor activity, RNA polymerase II-specific"/>
    <property type="evidence" value="ECO:0007669"/>
    <property type="project" value="TreeGrafter"/>
</dbReference>
<dbReference type="AlphaFoldDB" id="A0A151MM49"/>
<keyword evidence="10" id="KW-0539">Nucleus</keyword>
<dbReference type="PROSITE" id="PS50157">
    <property type="entry name" value="ZINC_FINGER_C2H2_2"/>
    <property type="match status" value="9"/>
</dbReference>
<feature type="domain" description="C2H2-type" evidence="13">
    <location>
        <begin position="304"/>
        <end position="331"/>
    </location>
</feature>
<dbReference type="InterPro" id="IPR036236">
    <property type="entry name" value="Znf_C2H2_sf"/>
</dbReference>
<evidence type="ECO:0000313" key="17">
    <source>
        <dbReference type="Proteomes" id="UP000050525"/>
    </source>
</evidence>
<name>A0A151MM49_ALLMI</name>
<comment type="caution">
    <text evidence="16">The sequence shown here is derived from an EMBL/GenBank/DDBJ whole genome shotgun (WGS) entry which is preliminary data.</text>
</comment>
<dbReference type="PANTHER" id="PTHR24394:SF48">
    <property type="entry name" value="ZINC FINGER PROTEIN 771"/>
    <property type="match status" value="1"/>
</dbReference>
<evidence type="ECO:0000256" key="2">
    <source>
        <dbReference type="ARBA" id="ARBA00006991"/>
    </source>
</evidence>
<feature type="compositionally biased region" description="Acidic residues" evidence="12">
    <location>
        <begin position="91"/>
        <end position="105"/>
    </location>
</feature>
<feature type="domain" description="C2H2-type" evidence="13">
    <location>
        <begin position="220"/>
        <end position="247"/>
    </location>
</feature>
<comment type="similarity">
    <text evidence="2">Belongs to the krueppel C2H2-type zinc-finger protein family.</text>
</comment>
<reference evidence="16 17" key="1">
    <citation type="journal article" date="2012" name="Genome Biol.">
        <title>Sequencing three crocodilian genomes to illuminate the evolution of archosaurs and amniotes.</title>
        <authorList>
            <person name="St John J.A."/>
            <person name="Braun E.L."/>
            <person name="Isberg S.R."/>
            <person name="Miles L.G."/>
            <person name="Chong A.Y."/>
            <person name="Gongora J."/>
            <person name="Dalzell P."/>
            <person name="Moran C."/>
            <person name="Bed'hom B."/>
            <person name="Abzhanov A."/>
            <person name="Burgess S.C."/>
            <person name="Cooksey A.M."/>
            <person name="Castoe T.A."/>
            <person name="Crawford N.G."/>
            <person name="Densmore L.D."/>
            <person name="Drew J.C."/>
            <person name="Edwards S.V."/>
            <person name="Faircloth B.C."/>
            <person name="Fujita M.K."/>
            <person name="Greenwold M.J."/>
            <person name="Hoffmann F.G."/>
            <person name="Howard J.M."/>
            <person name="Iguchi T."/>
            <person name="Janes D.E."/>
            <person name="Khan S.Y."/>
            <person name="Kohno S."/>
            <person name="de Koning A.J."/>
            <person name="Lance S.L."/>
            <person name="McCarthy F.M."/>
            <person name="McCormack J.E."/>
            <person name="Merchant M.E."/>
            <person name="Peterson D.G."/>
            <person name="Pollock D.D."/>
            <person name="Pourmand N."/>
            <person name="Raney B.J."/>
            <person name="Roessler K.A."/>
            <person name="Sanford J.R."/>
            <person name="Sawyer R.H."/>
            <person name="Schmidt C.J."/>
            <person name="Triplett E.W."/>
            <person name="Tuberville T.D."/>
            <person name="Venegas-Anaya M."/>
            <person name="Howard J.T."/>
            <person name="Jarvis E.D."/>
            <person name="Guillette L.J.Jr."/>
            <person name="Glenn T.C."/>
            <person name="Green R.E."/>
            <person name="Ray D.A."/>
        </authorList>
    </citation>
    <scope>NUCLEOTIDE SEQUENCE [LARGE SCALE GENOMIC DNA]</scope>
    <source>
        <strain evidence="16">KSC_2009_1</strain>
    </source>
</reference>
<dbReference type="FunFam" id="3.30.160.60:FF:000155">
    <property type="entry name" value="zinc finger protein 133 isoform X1"/>
    <property type="match status" value="1"/>
</dbReference>
<evidence type="ECO:0000256" key="11">
    <source>
        <dbReference type="PROSITE-ProRule" id="PRU00042"/>
    </source>
</evidence>
<feature type="domain" description="C2H2-type" evidence="13">
    <location>
        <begin position="276"/>
        <end position="303"/>
    </location>
</feature>
<dbReference type="SUPFAM" id="SSF109640">
    <property type="entry name" value="KRAB domain (Kruppel-associated box)"/>
    <property type="match status" value="1"/>
</dbReference>
<dbReference type="EMBL" id="AKHW03005753">
    <property type="protein sequence ID" value="KYO25533.1"/>
    <property type="molecule type" value="Genomic_DNA"/>
</dbReference>
<evidence type="ECO:0000256" key="7">
    <source>
        <dbReference type="ARBA" id="ARBA00023015"/>
    </source>
</evidence>
<dbReference type="Gene3D" id="3.30.160.60">
    <property type="entry name" value="Classic Zinc Finger"/>
    <property type="match status" value="9"/>
</dbReference>
<comment type="subcellular location">
    <subcellularLocation>
        <location evidence="1">Nucleus</location>
    </subcellularLocation>
</comment>
<dbReference type="Pfam" id="PF01352">
    <property type="entry name" value="KRAB"/>
    <property type="match status" value="1"/>
</dbReference>
<dbReference type="FunFam" id="3.30.160.60:FF:001158">
    <property type="entry name" value="zinc finger protein 22"/>
    <property type="match status" value="1"/>
</dbReference>
<sequence length="571" mass="63438">MAAVELITFEEVAVYFTLEEWALLDSGQRALYWDVMQENYEAMVNLGFPIPKPSVISKLKGGEAQWVPDLKGCEAKRILRSPCTAATGTVSEEESAQQEVPEDLEPWSPGWRATWEAESSSEKQPRNPSGNRLGQDPPNNRGFISEKPSAGEKLHWDTACEAGLNSDPGQASPSHCAKGCQGLEAEAGEQLNACGKCGKGFCHNSDLTRHQRAHGGEWPHQCPECGKGFPVRSALATHRRIHTGERPYACDACGKRFSQSSHLMQHLRSHTGEKPYRCPDCGKSFREGSTLARHRRTHRLEKPHTCSHCGKGFHEKSNFARHQRVHAGELPPSGVGAAREEEEEKSYICPDCGKGFGRNAYLTLHQRTHTGERPYTCPDCGKSFSASSNLTRHQRVHTGERPYPCAHCGKRFSQSSTLFVHLRTHTGEVPYHCATCGRGFSQNSTLLAHQRVHTEKRNHSDLLPQAILEIQCRLSSPFQDVHIMSTQEFPGPREPAVSTEPARPHTATPVSQQALLSWGKQSRETWRGWRRLAQVDSPVCNKIRAADEALATVRTLIRLPLPVCPLVLNQG</sequence>
<dbReference type="FunFam" id="3.30.160.60:FF:000295">
    <property type="entry name" value="zinc finger protein 19"/>
    <property type="match status" value="1"/>
</dbReference>
<dbReference type="GO" id="GO:0008270">
    <property type="term" value="F:zinc ion binding"/>
    <property type="evidence" value="ECO:0007669"/>
    <property type="project" value="UniProtKB-KW"/>
</dbReference>
<evidence type="ECO:0000313" key="16">
    <source>
        <dbReference type="EMBL" id="KYO25533.1"/>
    </source>
</evidence>
<dbReference type="GO" id="GO:0005634">
    <property type="term" value="C:nucleus"/>
    <property type="evidence" value="ECO:0007669"/>
    <property type="project" value="UniProtKB-SubCell"/>
</dbReference>
<evidence type="ECO:0000256" key="8">
    <source>
        <dbReference type="ARBA" id="ARBA00023125"/>
    </source>
</evidence>
<dbReference type="FunFam" id="3.30.160.60:FF:004135">
    <property type="match status" value="1"/>
</dbReference>
<feature type="domain" description="C2H2-type" evidence="13">
    <location>
        <begin position="192"/>
        <end position="219"/>
    </location>
</feature>
<dbReference type="FunFam" id="3.30.160.60:FF:002343">
    <property type="entry name" value="Zinc finger protein 33A"/>
    <property type="match status" value="1"/>
</dbReference>
<keyword evidence="3" id="KW-0479">Metal-binding</keyword>
<dbReference type="FunFam" id="3.30.160.60:FF:000663">
    <property type="entry name" value="Zinc finger protein 45"/>
    <property type="match status" value="1"/>
</dbReference>
<feature type="domain" description="KRAB-related" evidence="15">
    <location>
        <begin position="4"/>
        <end position="68"/>
    </location>
</feature>
<feature type="domain" description="C2H2-type" evidence="13">
    <location>
        <begin position="248"/>
        <end position="275"/>
    </location>
</feature>
<dbReference type="PROSITE" id="PS50805">
    <property type="entry name" value="KRAB"/>
    <property type="match status" value="1"/>
</dbReference>
<keyword evidence="5 11" id="KW-0863">Zinc-finger</keyword>
<dbReference type="GO" id="GO:0003677">
    <property type="term" value="F:DNA binding"/>
    <property type="evidence" value="ECO:0007669"/>
    <property type="project" value="UniProtKB-KW"/>
</dbReference>
<feature type="region of interest" description="Disordered" evidence="12">
    <location>
        <begin position="488"/>
        <end position="513"/>
    </location>
</feature>
<keyword evidence="7" id="KW-0805">Transcription regulation</keyword>
<keyword evidence="8" id="KW-0238">DNA-binding</keyword>
<gene>
    <name evidence="16" type="primary">ZNF324</name>
    <name evidence="16" type="ORF">Y1Q_0023968</name>
</gene>
<evidence type="ECO:0000259" key="14">
    <source>
        <dbReference type="PROSITE" id="PS50805"/>
    </source>
</evidence>